<dbReference type="EMBL" id="CP001632">
    <property type="protein sequence ID" value="ACU92404.1"/>
    <property type="molecule type" value="Genomic_DNA"/>
</dbReference>
<accession>C7M958</accession>
<sequence length="142" mass="16213">MTRHIPLLKIASKRFSSHFLRHSPLVIRHFFPSPSSHSPFEGSQRQLGMCTTIAEYVRRGRFVSFSSLSPFGGSGAYRINDSPQIPPLKVASDSWVCVKGDVSLFFPSYSPYCLWPKAYHLFLFLSSRNPLFTIFSLVVLYY</sequence>
<dbReference type="Proteomes" id="UP000006650">
    <property type="component" value="Chromosome"/>
</dbReference>
<reference evidence="1 2" key="1">
    <citation type="journal article" date="2009" name="Stand. Genomic Sci.">
        <title>Complete genome sequence of Capnocytophaga ochracea type strain (VPI 2845).</title>
        <authorList>
            <person name="Mavrommatis K."/>
            <person name="Gronow S."/>
            <person name="Saunders E."/>
            <person name="Land M."/>
            <person name="Lapidus A."/>
            <person name="Copeland A."/>
            <person name="Glavina Del Rio T."/>
            <person name="Nolan M."/>
            <person name="Lucas S."/>
            <person name="Chen F."/>
            <person name="Tice H."/>
            <person name="Cheng J.F."/>
            <person name="Bruce D."/>
            <person name="Goodwin L."/>
            <person name="Pitluck S."/>
            <person name="Pati A."/>
            <person name="Ivanova N."/>
            <person name="Chen A."/>
            <person name="Palaniappan K."/>
            <person name="Chain P."/>
            <person name="Hauser L."/>
            <person name="Chang Y.J."/>
            <person name="Jeffries C.D."/>
            <person name="Brettin T."/>
            <person name="Detter J.C."/>
            <person name="Han C."/>
            <person name="Bristow J."/>
            <person name="Goker M."/>
            <person name="Rohde M."/>
            <person name="Eisen J.A."/>
            <person name="Markowitz V."/>
            <person name="Kyrpides N.C."/>
            <person name="Klenk H.P."/>
            <person name="Hugenholtz P."/>
        </authorList>
    </citation>
    <scope>NUCLEOTIDE SEQUENCE [LARGE SCALE GENOMIC DNA]</scope>
    <source>
        <strain evidence="2">ATCC 27872 / DSM 7271 / JCM 12966 / VPI 2845</strain>
    </source>
</reference>
<gene>
    <name evidence="1" type="ordered locus">Coch_0848</name>
</gene>
<protein>
    <submittedName>
        <fullName evidence="1">Uncharacterized protein</fullName>
    </submittedName>
</protein>
<dbReference type="KEGG" id="coc:Coch_0848"/>
<evidence type="ECO:0000313" key="1">
    <source>
        <dbReference type="EMBL" id="ACU92404.1"/>
    </source>
</evidence>
<evidence type="ECO:0000313" key="2">
    <source>
        <dbReference type="Proteomes" id="UP000006650"/>
    </source>
</evidence>
<dbReference type="HOGENOM" id="CLU_1812287_0_0_10"/>
<dbReference type="AlphaFoldDB" id="C7M958"/>
<name>C7M958_CAPOD</name>
<proteinExistence type="predicted"/>
<organism evidence="1 2">
    <name type="scientific">Capnocytophaga ochracea (strain ATCC 27872 / DSM 7271 / CCUG 9716 / JCM 12966 / NCTC 12371 / SS31 / VPI 2845)</name>
    <name type="common">Bacteroides ochraceus</name>
    <dbReference type="NCBI Taxonomy" id="521097"/>
    <lineage>
        <taxon>Bacteria</taxon>
        <taxon>Pseudomonadati</taxon>
        <taxon>Bacteroidota</taxon>
        <taxon>Flavobacteriia</taxon>
        <taxon>Flavobacteriales</taxon>
        <taxon>Flavobacteriaceae</taxon>
        <taxon>Capnocytophaga</taxon>
    </lineage>
</organism>
<keyword evidence="2" id="KW-1185">Reference proteome</keyword>